<dbReference type="InterPro" id="IPR051487">
    <property type="entry name" value="Ser/Thr_Proteases_Immune/Dev"/>
</dbReference>
<dbReference type="PROSITE" id="PS50240">
    <property type="entry name" value="TRYPSIN_DOM"/>
    <property type="match status" value="1"/>
</dbReference>
<dbReference type="Gene3D" id="2.40.10.10">
    <property type="entry name" value="Trypsin-like serine proteases"/>
    <property type="match status" value="1"/>
</dbReference>
<dbReference type="GO" id="GO:0006508">
    <property type="term" value="P:proteolysis"/>
    <property type="evidence" value="ECO:0007669"/>
    <property type="project" value="InterPro"/>
</dbReference>
<comment type="similarity">
    <text evidence="2">Belongs to the peptidase S1 family. CLIP subfamily.</text>
</comment>
<comment type="caution">
    <text evidence="4">The sequence shown here is derived from an EMBL/GenBank/DDBJ whole genome shotgun (WGS) entry which is preliminary data.</text>
</comment>
<feature type="non-terminal residue" evidence="4">
    <location>
        <position position="1"/>
    </location>
</feature>
<evidence type="ECO:0000256" key="1">
    <source>
        <dbReference type="ARBA" id="ARBA00023157"/>
    </source>
</evidence>
<keyword evidence="1" id="KW-1015">Disulfide bond</keyword>
<dbReference type="GO" id="GO:0004252">
    <property type="term" value="F:serine-type endopeptidase activity"/>
    <property type="evidence" value="ECO:0007669"/>
    <property type="project" value="InterPro"/>
</dbReference>
<dbReference type="SUPFAM" id="SSF49854">
    <property type="entry name" value="Spermadhesin, CUB domain"/>
    <property type="match status" value="1"/>
</dbReference>
<sequence length="367" mass="39897">MKKLPESVTISSKGERALCGHKRNLQLFSSSSYLMVHFRTDGSVGAKGFKISFGEMNQGSVQRSENGVELDSPCNNSKQEEDTAVLGITNLLPGTEGGTQISVKAVYFHTNFSDLPPSNDISLLELEIPIQTGTRVGFPEGCSKHKYHSSRMMPVPDTGVKTLKTLKYVEVLRGQLHVLYQDLGGPLICKIDERYKLVGLVSWGSSVHCEPESPTVYTQISVYRHWISAVINGKFADSSCREVDCNSCFFTAFPLPINSRIFCISCCTLLSRSRDKKFSHFALVGGFVGKEFSNPAAVDDFVGKEFSNPAVVDDFIGDNLSCFAVLGPKPGGRTTSCTTEVGCKGYCPRTAEIGTTGHSATLIGDNT</sequence>
<keyword evidence="5" id="KW-1185">Reference proteome</keyword>
<dbReference type="OrthoDB" id="546450at2759"/>
<protein>
    <recommendedName>
        <fullName evidence="3">Peptidase S1 domain-containing protein</fullName>
    </recommendedName>
</protein>
<dbReference type="InterPro" id="IPR043504">
    <property type="entry name" value="Peptidase_S1_PA_chymotrypsin"/>
</dbReference>
<dbReference type="InterPro" id="IPR009003">
    <property type="entry name" value="Peptidase_S1_PA"/>
</dbReference>
<dbReference type="SMART" id="SM00020">
    <property type="entry name" value="Tryp_SPc"/>
    <property type="match status" value="1"/>
</dbReference>
<dbReference type="SUPFAM" id="SSF50494">
    <property type="entry name" value="Trypsin-like serine proteases"/>
    <property type="match status" value="1"/>
</dbReference>
<evidence type="ECO:0000256" key="2">
    <source>
        <dbReference type="ARBA" id="ARBA00024195"/>
    </source>
</evidence>
<dbReference type="Pfam" id="PF00089">
    <property type="entry name" value="Trypsin"/>
    <property type="match status" value="1"/>
</dbReference>
<dbReference type="PANTHER" id="PTHR24256">
    <property type="entry name" value="TRYPTASE-RELATED"/>
    <property type="match status" value="1"/>
</dbReference>
<gene>
    <name evidence="4" type="ORF">L345_10377</name>
</gene>
<organism evidence="4 5">
    <name type="scientific">Ophiophagus hannah</name>
    <name type="common">King cobra</name>
    <name type="synonym">Naja hannah</name>
    <dbReference type="NCBI Taxonomy" id="8665"/>
    <lineage>
        <taxon>Eukaryota</taxon>
        <taxon>Metazoa</taxon>
        <taxon>Chordata</taxon>
        <taxon>Craniata</taxon>
        <taxon>Vertebrata</taxon>
        <taxon>Euteleostomi</taxon>
        <taxon>Lepidosauria</taxon>
        <taxon>Squamata</taxon>
        <taxon>Bifurcata</taxon>
        <taxon>Unidentata</taxon>
        <taxon>Episquamata</taxon>
        <taxon>Toxicofera</taxon>
        <taxon>Serpentes</taxon>
        <taxon>Colubroidea</taxon>
        <taxon>Elapidae</taxon>
        <taxon>Elapinae</taxon>
        <taxon>Ophiophagus</taxon>
    </lineage>
</organism>
<evidence type="ECO:0000259" key="3">
    <source>
        <dbReference type="PROSITE" id="PS50240"/>
    </source>
</evidence>
<feature type="domain" description="Peptidase S1" evidence="3">
    <location>
        <begin position="1"/>
        <end position="232"/>
    </location>
</feature>
<reference evidence="4 5" key="1">
    <citation type="journal article" date="2013" name="Proc. Natl. Acad. Sci. U.S.A.">
        <title>The king cobra genome reveals dynamic gene evolution and adaptation in the snake venom system.</title>
        <authorList>
            <person name="Vonk F.J."/>
            <person name="Casewell N.R."/>
            <person name="Henkel C.V."/>
            <person name="Heimberg A.M."/>
            <person name="Jansen H.J."/>
            <person name="McCleary R.J."/>
            <person name="Kerkkamp H.M."/>
            <person name="Vos R.A."/>
            <person name="Guerreiro I."/>
            <person name="Calvete J.J."/>
            <person name="Wuster W."/>
            <person name="Woods A.E."/>
            <person name="Logan J.M."/>
            <person name="Harrison R.A."/>
            <person name="Castoe T.A."/>
            <person name="de Koning A.P."/>
            <person name="Pollock D.D."/>
            <person name="Yandell M."/>
            <person name="Calderon D."/>
            <person name="Renjifo C."/>
            <person name="Currier R.B."/>
            <person name="Salgado D."/>
            <person name="Pla D."/>
            <person name="Sanz L."/>
            <person name="Hyder A.S."/>
            <person name="Ribeiro J.M."/>
            <person name="Arntzen J.W."/>
            <person name="van den Thillart G.E."/>
            <person name="Boetzer M."/>
            <person name="Pirovano W."/>
            <person name="Dirks R.P."/>
            <person name="Spaink H.P."/>
            <person name="Duboule D."/>
            <person name="McGlinn E."/>
            <person name="Kini R.M."/>
            <person name="Richardson M.K."/>
        </authorList>
    </citation>
    <scope>NUCLEOTIDE SEQUENCE</scope>
    <source>
        <tissue evidence="4">Blood</tissue>
    </source>
</reference>
<accession>V8NPG5</accession>
<dbReference type="EMBL" id="AZIM01002531">
    <property type="protein sequence ID" value="ETE63856.1"/>
    <property type="molecule type" value="Genomic_DNA"/>
</dbReference>
<name>V8NPG5_OPHHA</name>
<evidence type="ECO:0000313" key="4">
    <source>
        <dbReference type="EMBL" id="ETE63856.1"/>
    </source>
</evidence>
<evidence type="ECO:0000313" key="5">
    <source>
        <dbReference type="Proteomes" id="UP000018936"/>
    </source>
</evidence>
<dbReference type="InterPro" id="IPR035914">
    <property type="entry name" value="Sperma_CUB_dom_sf"/>
</dbReference>
<dbReference type="Proteomes" id="UP000018936">
    <property type="component" value="Unassembled WGS sequence"/>
</dbReference>
<dbReference type="InterPro" id="IPR001254">
    <property type="entry name" value="Trypsin_dom"/>
</dbReference>
<proteinExistence type="inferred from homology"/>
<dbReference type="AlphaFoldDB" id="V8NPG5"/>
<dbReference type="Gene3D" id="2.60.120.290">
    <property type="entry name" value="Spermadhesin, CUB domain"/>
    <property type="match status" value="1"/>
</dbReference>